<evidence type="ECO:0000313" key="3">
    <source>
        <dbReference type="Proteomes" id="UP001317705"/>
    </source>
</evidence>
<dbReference type="EMBL" id="AP027151">
    <property type="protein sequence ID" value="BDV44519.1"/>
    <property type="molecule type" value="Genomic_DNA"/>
</dbReference>
<gene>
    <name evidence="2" type="ORF">GURASL_34420</name>
</gene>
<protein>
    <recommendedName>
        <fullName evidence="4">Alpha glucuronidase N-terminal domain-containing protein</fullName>
    </recommendedName>
</protein>
<evidence type="ECO:0000256" key="1">
    <source>
        <dbReference type="SAM" id="SignalP"/>
    </source>
</evidence>
<keyword evidence="3" id="KW-1185">Reference proteome</keyword>
<sequence>MIRCRCLFVILVLLCTSGTAAAERESLSIIAPAALLADPVAQSAVDDTLALLRRAFPAARVACNDPTARVRLVLELARPARQPGEAYRWRSTPAAGGIVLRATVRSPRGAAAALYGLLQEQLGFRFYHPRRTIIPAYRRWPLPARFSWQAVPRFASRGFHLHTLHPIELAGPLNDPDSPGALAAVEEYLDWLARNGQNTLQFYLLRGVDRARWPAHARAIVAYAHRRGVRVGVEVSFCMLQQQAFQLFKPLRPVPYRRQVDRNLAWLFQVPWDFVTVEPALGEYLPDLAGVFSGLKRYLIGEITGRYRTRLLLATHVIRNRQERAVEAVGSPLPLAPEERQCGVLIHTVMCYSATEANAPVYGNVNQRFMMARARQESRRRETWYWPESAYWVAFDNSVPLLLLPYLEARWSDMASMERAGVTGHLTFSSGCEWGYWLTDWSIARWSWRYRLDGRPVPDGPLSVLDDLVPESWQQARWRQALRLQDRYLKGAELLRYLPALAPFSELPPPFDEPFQPEPPFSFGWLLHDASDRQAAAILQGPVARLEEYATAMGALVDRLEEFERETPRAPGRAAGEAQALRRELLRGLQVTALRARHRALTLRALVAQRAAPHWWQPTAAAAAHYLARAAAVREEAQRLVREQEAVYRYPVDLIARRRPDLTAYDFGYLYPVSELFFWQREEEQVRRRRFDAFFMKLWNFRKTLGLESLLF</sequence>
<accession>A0ABN6VYB1</accession>
<reference evidence="2 3" key="1">
    <citation type="submission" date="2022-12" db="EMBL/GenBank/DDBJ databases">
        <title>Polyphasic characterization of Geotalea uranireducens NIT-SL11 newly isolated from a complex of sewage sludge and microbially reduced graphene oxide.</title>
        <authorList>
            <person name="Xie L."/>
            <person name="Yoshida N."/>
            <person name="Meng L."/>
        </authorList>
    </citation>
    <scope>NUCLEOTIDE SEQUENCE [LARGE SCALE GENOMIC DNA]</scope>
    <source>
        <strain evidence="2 3">NIT-SL11</strain>
    </source>
</reference>
<proteinExistence type="predicted"/>
<feature type="signal peptide" evidence="1">
    <location>
        <begin position="1"/>
        <end position="21"/>
    </location>
</feature>
<dbReference type="Proteomes" id="UP001317705">
    <property type="component" value="Chromosome"/>
</dbReference>
<dbReference type="RefSeq" id="WP_282000617.1">
    <property type="nucleotide sequence ID" value="NZ_AP027151.1"/>
</dbReference>
<feature type="chain" id="PRO_5045783635" description="Alpha glucuronidase N-terminal domain-containing protein" evidence="1">
    <location>
        <begin position="22"/>
        <end position="712"/>
    </location>
</feature>
<name>A0ABN6VYB1_9BACT</name>
<evidence type="ECO:0000313" key="2">
    <source>
        <dbReference type="EMBL" id="BDV44519.1"/>
    </source>
</evidence>
<organism evidence="2 3">
    <name type="scientific">Geotalea uraniireducens</name>
    <dbReference type="NCBI Taxonomy" id="351604"/>
    <lineage>
        <taxon>Bacteria</taxon>
        <taxon>Pseudomonadati</taxon>
        <taxon>Thermodesulfobacteriota</taxon>
        <taxon>Desulfuromonadia</taxon>
        <taxon>Geobacterales</taxon>
        <taxon>Geobacteraceae</taxon>
        <taxon>Geotalea</taxon>
    </lineage>
</organism>
<evidence type="ECO:0008006" key="4">
    <source>
        <dbReference type="Google" id="ProtNLM"/>
    </source>
</evidence>
<keyword evidence="1" id="KW-0732">Signal</keyword>